<sequence>MGVQAKNNKDGGNNTLDVYELKLKVYLLKDIANKDALNQISKFIDEALSENGHFLRLHQRNCYKNYTFCSFWPLEKDGVYKSDTIYTVVLRTIDTNLAIYFEKKLKDHFNDTIKGLNCETKIIPKHLIETIYSLTPVLLKDDRGYWKRYLSISEFEERVKVNLIKKYNVFSGEKVNEDFQLYSTIRFLNRCPIKVPYKDIHLLGDKLELQVAENPQAQELIYMSLGTGLLESNARGYGFVNYNWTRRG</sequence>
<organism evidence="5 6">
    <name type="scientific">Muricomes intestini</name>
    <dbReference type="NCBI Taxonomy" id="1796634"/>
    <lineage>
        <taxon>Bacteria</taxon>
        <taxon>Bacillati</taxon>
        <taxon>Bacillota</taxon>
        <taxon>Clostridia</taxon>
        <taxon>Lachnospirales</taxon>
        <taxon>Lachnospiraceae</taxon>
        <taxon>Muricomes</taxon>
    </lineage>
</organism>
<protein>
    <submittedName>
        <fullName evidence="5">CRISPR-associated endoribonuclease Cas6</fullName>
    </submittedName>
</protein>
<dbReference type="PANTHER" id="PTHR36984">
    <property type="entry name" value="CRISPR-ASSOCIATED ENDORIBONUCLEASE CAS6 1"/>
    <property type="match status" value="1"/>
</dbReference>
<dbReference type="PANTHER" id="PTHR36984:SF1">
    <property type="entry name" value="CRISPR-ASSOCIATED ENDORIBONUCLEASE CAS6 1"/>
    <property type="match status" value="1"/>
</dbReference>
<evidence type="ECO:0000259" key="4">
    <source>
        <dbReference type="Pfam" id="PF01881"/>
    </source>
</evidence>
<accession>A0A4R3K061</accession>
<keyword evidence="6" id="KW-1185">Reference proteome</keyword>
<dbReference type="InterPro" id="IPR049435">
    <property type="entry name" value="Cas_Cas6_C"/>
</dbReference>
<keyword evidence="2" id="KW-0694">RNA-binding</keyword>
<evidence type="ECO:0000256" key="1">
    <source>
        <dbReference type="ARBA" id="ARBA00005937"/>
    </source>
</evidence>
<dbReference type="GO" id="GO:0051607">
    <property type="term" value="P:defense response to virus"/>
    <property type="evidence" value="ECO:0007669"/>
    <property type="project" value="UniProtKB-KW"/>
</dbReference>
<comment type="similarity">
    <text evidence="1">Belongs to the CRISPR-associated protein Cas6/Cse3/CasE family.</text>
</comment>
<dbReference type="Gene3D" id="3.30.70.1900">
    <property type="match status" value="1"/>
</dbReference>
<evidence type="ECO:0000256" key="2">
    <source>
        <dbReference type="ARBA" id="ARBA00022884"/>
    </source>
</evidence>
<gene>
    <name evidence="5" type="ORF">EDD59_13028</name>
</gene>
<keyword evidence="3" id="KW-0051">Antiviral defense</keyword>
<dbReference type="Pfam" id="PF01881">
    <property type="entry name" value="Cas_Cas6_C"/>
    <property type="match status" value="1"/>
</dbReference>
<evidence type="ECO:0000313" key="5">
    <source>
        <dbReference type="EMBL" id="TCS75232.1"/>
    </source>
</evidence>
<dbReference type="EMBL" id="SLZZ01000030">
    <property type="protein sequence ID" value="TCS75232.1"/>
    <property type="molecule type" value="Genomic_DNA"/>
</dbReference>
<comment type="caution">
    <text evidence="5">The sequence shown here is derived from an EMBL/GenBank/DDBJ whole genome shotgun (WGS) entry which is preliminary data.</text>
</comment>
<dbReference type="AlphaFoldDB" id="A0A4R3K061"/>
<proteinExistence type="inferred from homology"/>
<reference evidence="5 6" key="1">
    <citation type="submission" date="2019-03" db="EMBL/GenBank/DDBJ databases">
        <title>Genomic Encyclopedia of Type Strains, Phase IV (KMG-IV): sequencing the most valuable type-strain genomes for metagenomic binning, comparative biology and taxonomic classification.</title>
        <authorList>
            <person name="Goeker M."/>
        </authorList>
    </citation>
    <scope>NUCLEOTIDE SEQUENCE [LARGE SCALE GENOMIC DNA]</scope>
    <source>
        <strain evidence="5 6">DSM 29489</strain>
    </source>
</reference>
<dbReference type="GO" id="GO:0003723">
    <property type="term" value="F:RNA binding"/>
    <property type="evidence" value="ECO:0007669"/>
    <property type="project" value="UniProtKB-KW"/>
</dbReference>
<feature type="domain" description="CRISPR associated protein Cas6 C-terminal" evidence="4">
    <location>
        <begin position="131"/>
        <end position="241"/>
    </location>
</feature>
<name>A0A4R3K061_9FIRM</name>
<dbReference type="Proteomes" id="UP000295726">
    <property type="component" value="Unassembled WGS sequence"/>
</dbReference>
<dbReference type="InterPro" id="IPR010156">
    <property type="entry name" value="CRISPR-assoc_prot_Cas6"/>
</dbReference>
<dbReference type="GO" id="GO:0016788">
    <property type="term" value="F:hydrolase activity, acting on ester bonds"/>
    <property type="evidence" value="ECO:0007669"/>
    <property type="project" value="InterPro"/>
</dbReference>
<evidence type="ECO:0000256" key="3">
    <source>
        <dbReference type="ARBA" id="ARBA00023118"/>
    </source>
</evidence>
<evidence type="ECO:0000313" key="6">
    <source>
        <dbReference type="Proteomes" id="UP000295726"/>
    </source>
</evidence>